<reference evidence="8" key="1">
    <citation type="submission" date="2011-08" db="EMBL/GenBank/DDBJ databases">
        <title>The draft genome of Latimeria chalumnae.</title>
        <authorList>
            <person name="Di Palma F."/>
            <person name="Alfoldi J."/>
            <person name="Johnson J."/>
            <person name="Berlin A."/>
            <person name="Gnerre S."/>
            <person name="Jaffe D."/>
            <person name="MacCallum I."/>
            <person name="Young S."/>
            <person name="Walker B.J."/>
            <person name="Lander E."/>
            <person name="Lindblad-Toh K."/>
        </authorList>
    </citation>
    <scope>NUCLEOTIDE SEQUENCE [LARGE SCALE GENOMIC DNA]</scope>
    <source>
        <strain evidence="8">Wild caught</strain>
    </source>
</reference>
<reference evidence="7" key="2">
    <citation type="submission" date="2025-08" db="UniProtKB">
        <authorList>
            <consortium name="Ensembl"/>
        </authorList>
    </citation>
    <scope>IDENTIFICATION</scope>
</reference>
<protein>
    <recommendedName>
        <fullName evidence="6">Ig-like domain-containing protein</fullName>
    </recommendedName>
</protein>
<dbReference type="AlphaFoldDB" id="H2ZYT0"/>
<evidence type="ECO:0000256" key="1">
    <source>
        <dbReference type="ARBA" id="ARBA00004370"/>
    </source>
</evidence>
<dbReference type="Proteomes" id="UP000008672">
    <property type="component" value="Unassembled WGS sequence"/>
</dbReference>
<dbReference type="InterPro" id="IPR007110">
    <property type="entry name" value="Ig-like_dom"/>
</dbReference>
<evidence type="ECO:0000256" key="2">
    <source>
        <dbReference type="ARBA" id="ARBA00022729"/>
    </source>
</evidence>
<comment type="subcellular location">
    <subcellularLocation>
        <location evidence="1">Membrane</location>
    </subcellularLocation>
</comment>
<dbReference type="EMBL" id="AFYH01264713">
    <property type="status" value="NOT_ANNOTATED_CDS"/>
    <property type="molecule type" value="Genomic_DNA"/>
</dbReference>
<feature type="domain" description="Ig-like" evidence="6">
    <location>
        <begin position="106"/>
        <end position="189"/>
    </location>
</feature>
<dbReference type="FunCoup" id="H2ZYT0">
    <property type="interactions" value="12"/>
</dbReference>
<dbReference type="eggNOG" id="ENOG502S183">
    <property type="taxonomic scope" value="Eukaryota"/>
</dbReference>
<name>H2ZYT0_LATCH</name>
<evidence type="ECO:0000313" key="7">
    <source>
        <dbReference type="Ensembl" id="ENSLACP00000002551.1"/>
    </source>
</evidence>
<dbReference type="Pfam" id="PF00047">
    <property type="entry name" value="ig"/>
    <property type="match status" value="1"/>
</dbReference>
<evidence type="ECO:0000256" key="4">
    <source>
        <dbReference type="ARBA" id="ARBA00023180"/>
    </source>
</evidence>
<dbReference type="STRING" id="7897.ENSLACP00000002551"/>
<keyword evidence="8" id="KW-1185">Reference proteome</keyword>
<dbReference type="GO" id="GO:0016020">
    <property type="term" value="C:membrane"/>
    <property type="evidence" value="ECO:0007669"/>
    <property type="project" value="UniProtKB-SubCell"/>
</dbReference>
<organism evidence="7 8">
    <name type="scientific">Latimeria chalumnae</name>
    <name type="common">Coelacanth</name>
    <dbReference type="NCBI Taxonomy" id="7897"/>
    <lineage>
        <taxon>Eukaryota</taxon>
        <taxon>Metazoa</taxon>
        <taxon>Chordata</taxon>
        <taxon>Craniata</taxon>
        <taxon>Vertebrata</taxon>
        <taxon>Euteleostomi</taxon>
        <taxon>Coelacanthiformes</taxon>
        <taxon>Coelacanthidae</taxon>
        <taxon>Latimeria</taxon>
    </lineage>
</organism>
<dbReference type="PANTHER" id="PTHR12080:SF55">
    <property type="entry name" value="LYMPHOCYTE FUNCTION-ASSOCIATED ANTIGEN 3"/>
    <property type="match status" value="1"/>
</dbReference>
<sequence>VNGIVGGSAIFSLEIPPGAVITEVSWNSVKRKTLIAEFIDVHYRIDFDKHFKNRLHLFRNFSLQINQLHINDTGNYTAQIIEKNGSQNTITYSLQVYGKTERVSTPVRVVTTSSASHNGIYNVTLNCSVETGSQVQYSWSSEDGAVRDAFQYLSVGGAILHLTLKPEDYNKSVTCTASNPVSKESASVTPWDYCMASTTKGKSYF</sequence>
<keyword evidence="4" id="KW-0325">Glycoprotein</keyword>
<dbReference type="SUPFAM" id="SSF48726">
    <property type="entry name" value="Immunoglobulin"/>
    <property type="match status" value="2"/>
</dbReference>
<reference evidence="7" key="3">
    <citation type="submission" date="2025-09" db="UniProtKB">
        <authorList>
            <consortium name="Ensembl"/>
        </authorList>
    </citation>
    <scope>IDENTIFICATION</scope>
</reference>
<dbReference type="PROSITE" id="PS50835">
    <property type="entry name" value="IG_LIKE"/>
    <property type="match status" value="1"/>
</dbReference>
<accession>H2ZYT0</accession>
<dbReference type="PANTHER" id="PTHR12080">
    <property type="entry name" value="SIGNALING LYMPHOCYTIC ACTIVATION MOLECULE"/>
    <property type="match status" value="1"/>
</dbReference>
<dbReference type="EMBL" id="AFYH01264714">
    <property type="status" value="NOT_ANNOTATED_CDS"/>
    <property type="molecule type" value="Genomic_DNA"/>
</dbReference>
<dbReference type="HOGENOM" id="CLU_096292_0_0_1"/>
<keyword evidence="3" id="KW-0472">Membrane</keyword>
<dbReference type="Gene3D" id="2.60.40.10">
    <property type="entry name" value="Immunoglobulins"/>
    <property type="match status" value="2"/>
</dbReference>
<dbReference type="InterPro" id="IPR013783">
    <property type="entry name" value="Ig-like_fold"/>
</dbReference>
<proteinExistence type="predicted"/>
<evidence type="ECO:0000313" key="8">
    <source>
        <dbReference type="Proteomes" id="UP000008672"/>
    </source>
</evidence>
<evidence type="ECO:0000256" key="5">
    <source>
        <dbReference type="ARBA" id="ARBA00023319"/>
    </source>
</evidence>
<evidence type="ECO:0000259" key="6">
    <source>
        <dbReference type="PROSITE" id="PS50835"/>
    </source>
</evidence>
<dbReference type="InParanoid" id="H2ZYT0"/>
<dbReference type="Ensembl" id="ENSLACT00000002571.1">
    <property type="protein sequence ID" value="ENSLACP00000002551.1"/>
    <property type="gene ID" value="ENSLACG00000002280.1"/>
</dbReference>
<keyword evidence="5" id="KW-0393">Immunoglobulin domain</keyword>
<dbReference type="OMA" id="WPIYLAV"/>
<evidence type="ECO:0000256" key="3">
    <source>
        <dbReference type="ARBA" id="ARBA00023136"/>
    </source>
</evidence>
<keyword evidence="2" id="KW-0732">Signal</keyword>
<dbReference type="InterPro" id="IPR036179">
    <property type="entry name" value="Ig-like_dom_sf"/>
</dbReference>
<dbReference type="GeneTree" id="ENSGT01030000234540"/>
<dbReference type="InterPro" id="IPR015631">
    <property type="entry name" value="CD2/SLAM_rcpt"/>
</dbReference>
<dbReference type="InterPro" id="IPR013151">
    <property type="entry name" value="Immunoglobulin_dom"/>
</dbReference>
<dbReference type="CDD" id="cd00096">
    <property type="entry name" value="Ig"/>
    <property type="match status" value="1"/>
</dbReference>